<protein>
    <recommendedName>
        <fullName evidence="4">F-box domain-containing protein</fullName>
    </recommendedName>
</protein>
<organism evidence="2 3">
    <name type="scientific">[Myrmecia] bisecta</name>
    <dbReference type="NCBI Taxonomy" id="41462"/>
    <lineage>
        <taxon>Eukaryota</taxon>
        <taxon>Viridiplantae</taxon>
        <taxon>Chlorophyta</taxon>
        <taxon>core chlorophytes</taxon>
        <taxon>Trebouxiophyceae</taxon>
        <taxon>Trebouxiales</taxon>
        <taxon>Trebouxiaceae</taxon>
        <taxon>Myrmecia</taxon>
    </lineage>
</organism>
<accession>A0AAW1Q6K1</accession>
<evidence type="ECO:0000256" key="1">
    <source>
        <dbReference type="ARBA" id="ARBA00004430"/>
    </source>
</evidence>
<dbReference type="SUPFAM" id="SSF52047">
    <property type="entry name" value="RNI-like"/>
    <property type="match status" value="1"/>
</dbReference>
<dbReference type="GO" id="GO:0005930">
    <property type="term" value="C:axoneme"/>
    <property type="evidence" value="ECO:0007669"/>
    <property type="project" value="UniProtKB-SubCell"/>
</dbReference>
<dbReference type="AlphaFoldDB" id="A0AAW1Q6K1"/>
<proteinExistence type="predicted"/>
<dbReference type="Gene3D" id="3.80.10.10">
    <property type="entry name" value="Ribonuclease Inhibitor"/>
    <property type="match status" value="1"/>
</dbReference>
<evidence type="ECO:0000313" key="2">
    <source>
        <dbReference type="EMBL" id="KAK9816947.1"/>
    </source>
</evidence>
<dbReference type="EMBL" id="JALJOR010000005">
    <property type="protein sequence ID" value="KAK9816947.1"/>
    <property type="molecule type" value="Genomic_DNA"/>
</dbReference>
<dbReference type="InterPro" id="IPR032675">
    <property type="entry name" value="LRR_dom_sf"/>
</dbReference>
<sequence>MCRPLEGQHSTSGRQLDWRSNVLPSHMDATPSEQQPQQHWPDVVIKNIATHLSKGPERTALLHLVAMCGVSSHWRSVARHLDTDTTLRFDSLDSFAASLSPLESKFRRAGSAANWPVLSRLQRLHLVAVNLQDLSTSGSLLRKVPGLEALVLDGPASNLRMATLYCPNLVECNYRVPSEYCIDAALYALSQAPQLQVVELTASNFAFMPEQLRAAGALDVSELRIDSQLYKEQPSVTRTCYSHVDNEGVRALVDSICKRWTIQQGSRPFKLSLCGASSLTHDAVAALLRLPMLTELNIGGCARLTAMDKMRLVAKVKAGREQLESGLGSVRRHRHNLIM</sequence>
<comment type="caution">
    <text evidence="2">The sequence shown here is derived from an EMBL/GenBank/DDBJ whole genome shotgun (WGS) entry which is preliminary data.</text>
</comment>
<evidence type="ECO:0008006" key="4">
    <source>
        <dbReference type="Google" id="ProtNLM"/>
    </source>
</evidence>
<name>A0AAW1Q6K1_9CHLO</name>
<dbReference type="Proteomes" id="UP001489004">
    <property type="component" value="Unassembled WGS sequence"/>
</dbReference>
<reference evidence="2 3" key="1">
    <citation type="journal article" date="2024" name="Nat. Commun.">
        <title>Phylogenomics reveals the evolutionary origins of lichenization in chlorophyte algae.</title>
        <authorList>
            <person name="Puginier C."/>
            <person name="Libourel C."/>
            <person name="Otte J."/>
            <person name="Skaloud P."/>
            <person name="Haon M."/>
            <person name="Grisel S."/>
            <person name="Petersen M."/>
            <person name="Berrin J.G."/>
            <person name="Delaux P.M."/>
            <person name="Dal Grande F."/>
            <person name="Keller J."/>
        </authorList>
    </citation>
    <scope>NUCLEOTIDE SEQUENCE [LARGE SCALE GENOMIC DNA]</scope>
    <source>
        <strain evidence="2 3">SAG 2043</strain>
    </source>
</reference>
<comment type="subcellular location">
    <subcellularLocation>
        <location evidence="1">Cytoplasm</location>
        <location evidence="1">Cytoskeleton</location>
        <location evidence="1">Cilium axoneme</location>
    </subcellularLocation>
</comment>
<gene>
    <name evidence="2" type="ORF">WJX72_007280</name>
</gene>
<evidence type="ECO:0000313" key="3">
    <source>
        <dbReference type="Proteomes" id="UP001489004"/>
    </source>
</evidence>
<keyword evidence="3" id="KW-1185">Reference proteome</keyword>